<name>A0ABZ1DJW0_9ENTR</name>
<evidence type="ECO:0000313" key="3">
    <source>
        <dbReference type="Proteomes" id="UP001330482"/>
    </source>
</evidence>
<dbReference type="Pfam" id="PF10593">
    <property type="entry name" value="Z1"/>
    <property type="match status" value="1"/>
</dbReference>
<accession>A0ABZ1DJW0</accession>
<evidence type="ECO:0000259" key="1">
    <source>
        <dbReference type="Pfam" id="PF10593"/>
    </source>
</evidence>
<dbReference type="InterPro" id="IPR027417">
    <property type="entry name" value="P-loop_NTPase"/>
</dbReference>
<sequence length="725" mass="81776">MSLETKITFNSNGINWTPKSGEETGDFLGQSGMPDEAKNKLLEDAISILSRGVPPQVENGFETGLVVGYVQSGKTMSFETVAALARDNGFHIVIVIAGTSNPLLAQSSNRLKKDLGLNDVNRGRRWVQLENPTSLDSDGQMIRNTLSISKDSSTDAIYKKTILITVLKNHTRIKKLAEIFEALDLNGTSVLIIDDEADQVSLNTEASQGEESATYSCLIRLRNALPNHTYLQYTATPQAPLLINIIDSLSPNFVKVLEPGDAYIGGRDFFDRNSSYIKLIPSNEVPTKDNPLTYPPSSLLDALRIFMLGVAVGIKESGNTGNRSMLVHPSHLTAQHKEFYGWVRSIFDEWQTCLALPDSDLDKIDLLNEFRKSYNHLKETTCLPPFEQVANSFGIAFKSTQIVEVNSRKNKTPAIDWQHNYGWILVGGIAVDRGFTVEGLTVTYMPRGVGVGNADTIQQRARFFGYKKNYLGFCRVYLEQSTLEAFRNYVTHEEDIRKQLKIVELQNKPLDSWKRAFLLDLDLKPCRDSVLEFDYMHTKFSDKWIMPKLMFPSNNIVSDNRETTAEFLSHLSFVSDVGHNERTKTQKHLVCDNVLLKDLYENLLIKLRVTGSNDSQTNTAMLLHLAKAIENDITESCIVYRMSPNERRIRKINSYLFQGAYPVESSRRGEIYLGDAMIKDPLRVSVQIHYIDLKMDNQRMISDVPVVAVWIPKRLACSVLVQNHN</sequence>
<keyword evidence="3" id="KW-1185">Reference proteome</keyword>
<evidence type="ECO:0000313" key="2">
    <source>
        <dbReference type="EMBL" id="WRW32134.1"/>
    </source>
</evidence>
<feature type="domain" description="Putative endonuclease Z1" evidence="1">
    <location>
        <begin position="298"/>
        <end position="507"/>
    </location>
</feature>
<dbReference type="InterPro" id="IPR018310">
    <property type="entry name" value="Put_endonuclease_Z1-dom"/>
</dbReference>
<dbReference type="EMBL" id="CP142124">
    <property type="protein sequence ID" value="WRW32134.1"/>
    <property type="molecule type" value="Genomic_DNA"/>
</dbReference>
<dbReference type="SUPFAM" id="SSF52540">
    <property type="entry name" value="P-loop containing nucleoside triphosphate hydrolases"/>
    <property type="match status" value="1"/>
</dbReference>
<proteinExistence type="predicted"/>
<dbReference type="RefSeq" id="WP_326469817.1">
    <property type="nucleotide sequence ID" value="NZ_CP142124.1"/>
</dbReference>
<reference evidence="2 3" key="1">
    <citation type="submission" date="2024-01" db="EMBL/GenBank/DDBJ databases">
        <title>AV1 has a protective and therapeutic effect against plant viruses.</title>
        <authorList>
            <person name="Wang F."/>
        </authorList>
    </citation>
    <scope>NUCLEOTIDE SEQUENCE [LARGE SCALE GENOMIC DNA]</scope>
    <source>
        <strain evidence="2 3">AV1</strain>
    </source>
</reference>
<gene>
    <name evidence="2" type="ORF">VPX56_03150</name>
</gene>
<organism evidence="2 3">
    <name type="scientific">Enterobacter wuhouensis</name>
    <dbReference type="NCBI Taxonomy" id="2529381"/>
    <lineage>
        <taxon>Bacteria</taxon>
        <taxon>Pseudomonadati</taxon>
        <taxon>Pseudomonadota</taxon>
        <taxon>Gammaproteobacteria</taxon>
        <taxon>Enterobacterales</taxon>
        <taxon>Enterobacteriaceae</taxon>
        <taxon>Enterobacter</taxon>
    </lineage>
</organism>
<protein>
    <submittedName>
        <fullName evidence="2">Z1 domain-containing protein</fullName>
    </submittedName>
</protein>
<dbReference type="Proteomes" id="UP001330482">
    <property type="component" value="Chromosome"/>
</dbReference>